<feature type="transmembrane region" description="Helical" evidence="2">
    <location>
        <begin position="227"/>
        <end position="250"/>
    </location>
</feature>
<accession>A0A0U1DRV2</accession>
<evidence type="ECO:0000256" key="1">
    <source>
        <dbReference type="SAM" id="MobiDB-lite"/>
    </source>
</evidence>
<keyword evidence="6" id="KW-1185">Reference proteome</keyword>
<keyword evidence="2" id="KW-0472">Membrane</keyword>
<evidence type="ECO:0000313" key="6">
    <source>
        <dbReference type="Proteomes" id="UP000199601"/>
    </source>
</evidence>
<feature type="compositionally biased region" description="Low complexity" evidence="1">
    <location>
        <begin position="419"/>
        <end position="429"/>
    </location>
</feature>
<keyword evidence="3" id="KW-0732">Signal</keyword>
<feature type="transmembrane region" description="Helical" evidence="2">
    <location>
        <begin position="201"/>
        <end position="221"/>
    </location>
</feature>
<feature type="region of interest" description="Disordered" evidence="1">
    <location>
        <begin position="377"/>
        <end position="437"/>
    </location>
</feature>
<feature type="signal peptide" evidence="3">
    <location>
        <begin position="1"/>
        <end position="18"/>
    </location>
</feature>
<dbReference type="AlphaFoldDB" id="A0A0U1DRV2"/>
<evidence type="ECO:0000313" key="5">
    <source>
        <dbReference type="EMBL" id="CQD21601.1"/>
    </source>
</evidence>
<proteinExistence type="predicted"/>
<evidence type="ECO:0000256" key="3">
    <source>
        <dbReference type="SAM" id="SignalP"/>
    </source>
</evidence>
<feature type="chain" id="PRO_5039406486" evidence="3">
    <location>
        <begin position="19"/>
        <end position="437"/>
    </location>
</feature>
<feature type="region of interest" description="Disordered" evidence="1">
    <location>
        <begin position="308"/>
        <end position="337"/>
    </location>
</feature>
<feature type="compositionally biased region" description="Polar residues" evidence="1">
    <location>
        <begin position="328"/>
        <end position="337"/>
    </location>
</feature>
<gene>
    <name evidence="5" type="ORF">BN000_05298</name>
</gene>
<keyword evidence="2" id="KW-1133">Transmembrane helix</keyword>
<organism evidence="5 6">
    <name type="scientific">Mycobacterium europaeum</name>
    <dbReference type="NCBI Taxonomy" id="761804"/>
    <lineage>
        <taxon>Bacteria</taxon>
        <taxon>Bacillati</taxon>
        <taxon>Actinomycetota</taxon>
        <taxon>Actinomycetes</taxon>
        <taxon>Mycobacteriales</taxon>
        <taxon>Mycobacteriaceae</taxon>
        <taxon>Mycobacterium</taxon>
        <taxon>Mycobacterium simiae complex</taxon>
    </lineage>
</organism>
<name>A0A0U1DRV2_9MYCO</name>
<reference evidence="6" key="1">
    <citation type="submission" date="2015-03" db="EMBL/GenBank/DDBJ databases">
        <authorList>
            <person name="Urmite Genomes"/>
        </authorList>
    </citation>
    <scope>NUCLEOTIDE SEQUENCE [LARGE SCALE GENOMIC DNA]</scope>
    <source>
        <strain evidence="6">CSUR P1344</strain>
    </source>
</reference>
<evidence type="ECO:0000259" key="4">
    <source>
        <dbReference type="Pfam" id="PF18879"/>
    </source>
</evidence>
<dbReference type="Proteomes" id="UP000199601">
    <property type="component" value="Unassembled WGS sequence"/>
</dbReference>
<evidence type="ECO:0000256" key="2">
    <source>
        <dbReference type="SAM" id="Phobius"/>
    </source>
</evidence>
<dbReference type="EMBL" id="CTEC01000002">
    <property type="protein sequence ID" value="CQD21601.1"/>
    <property type="molecule type" value="Genomic_DNA"/>
</dbReference>
<keyword evidence="2" id="KW-0812">Transmembrane</keyword>
<dbReference type="RefSeq" id="WP_090423058.1">
    <property type="nucleotide sequence ID" value="NZ_CTEC01000002.1"/>
</dbReference>
<dbReference type="Pfam" id="PF18879">
    <property type="entry name" value="EspA_EspE"/>
    <property type="match status" value="1"/>
</dbReference>
<protein>
    <submittedName>
        <fullName evidence="5">Putative alanine and glycine rich protein</fullName>
    </submittedName>
</protein>
<dbReference type="InterPro" id="IPR043796">
    <property type="entry name" value="ESX-1_EspA/EspE-like"/>
</dbReference>
<feature type="domain" description="ESX-1 secretion-associated protein EspA/EspE-like" evidence="4">
    <location>
        <begin position="115"/>
        <end position="188"/>
    </location>
</feature>
<sequence length="437" mass="43498" precursor="true">MSVFAAAAKLIASLAALGQQGAGLGLDSSGWSGSESSAEGKAVTGLNMAGDGGSLVLNPFAGYMISGYIKSLPHDAQEQFFGQLGGLKGAKQHAQGLSIISWTITTVELLALTAGFGTPYEGDSLKGGSQQFTTLAEQLKSALPDTGWEGSASDAYAGLDTALCNAAQTMAGLDDQLAALVKAQAEWVGHMQLAFGILKDFLLVALVIEMTITFTVPAPAGPVAAKAFAITVAVLGIGAAVSFLGTLLGYSIEHATKADALAVTYSELAGAIVQNGAFTETGVATATESTVASFEAISAGMSGTSAAVGGPSVASRAGEADGPAKSAPDQTAPSTSTANMPTLVQLAATTGQATNLSSHEGLVNRARGQLRTLAQAARQGKVAQTPAATAEEVRAADGDVEGTGAGLGTLGAERAPVEAAPADASTAQAPRGVERAV</sequence>